<organism evidence="1 2">
    <name type="scientific">Blautia obeum</name>
    <dbReference type="NCBI Taxonomy" id="40520"/>
    <lineage>
        <taxon>Bacteria</taxon>
        <taxon>Bacillati</taxon>
        <taxon>Bacillota</taxon>
        <taxon>Clostridia</taxon>
        <taxon>Lachnospirales</taxon>
        <taxon>Lachnospiraceae</taxon>
        <taxon>Blautia</taxon>
    </lineage>
</organism>
<name>A0A415HVQ2_9FIRM</name>
<reference evidence="1 2" key="1">
    <citation type="submission" date="2018-08" db="EMBL/GenBank/DDBJ databases">
        <title>A genome reference for cultivated species of the human gut microbiota.</title>
        <authorList>
            <person name="Zou Y."/>
            <person name="Xue W."/>
            <person name="Luo G."/>
        </authorList>
    </citation>
    <scope>NUCLEOTIDE SEQUENCE [LARGE SCALE GENOMIC DNA]</scope>
    <source>
        <strain evidence="1 2">AF39-4</strain>
    </source>
</reference>
<evidence type="ECO:0008006" key="3">
    <source>
        <dbReference type="Google" id="ProtNLM"/>
    </source>
</evidence>
<dbReference type="InterPro" id="IPR058240">
    <property type="entry name" value="rSAM_sf"/>
</dbReference>
<dbReference type="AlphaFoldDB" id="A0A415HVQ2"/>
<evidence type="ECO:0000313" key="2">
    <source>
        <dbReference type="Proteomes" id="UP000284267"/>
    </source>
</evidence>
<gene>
    <name evidence="1" type="ORF">DW040_03170</name>
</gene>
<dbReference type="SUPFAM" id="SSF102114">
    <property type="entry name" value="Radical SAM enzymes"/>
    <property type="match status" value="1"/>
</dbReference>
<protein>
    <recommendedName>
        <fullName evidence="3">Radical SAM protein</fullName>
    </recommendedName>
</protein>
<dbReference type="EMBL" id="QROE01000001">
    <property type="protein sequence ID" value="RHK98324.1"/>
    <property type="molecule type" value="Genomic_DNA"/>
</dbReference>
<accession>A0A415HVQ2</accession>
<dbReference type="Proteomes" id="UP000284267">
    <property type="component" value="Unassembled WGS sequence"/>
</dbReference>
<proteinExistence type="predicted"/>
<comment type="caution">
    <text evidence="1">The sequence shown here is derived from an EMBL/GenBank/DDBJ whole genome shotgun (WGS) entry which is preliminary data.</text>
</comment>
<evidence type="ECO:0000313" key="1">
    <source>
        <dbReference type="EMBL" id="RHK98324.1"/>
    </source>
</evidence>
<sequence length="360" mass="43351">MKIAIIDADMIGRSKHRFPNLVCMKLSGFYKDKGYDVLLKTDYENISEYDQVFISKVFTDTLIDESILKFPNVKHGGTGFFYDKAASLPNDIEHHMPDYHLYDEWVKSQLDNGSKKNDFKYYMDYSIGFMTRGCFRKCEFCVNKNYNKVSRHSPLEEFYDPTRKKICLLDDNVFGYKNWKDIFEELQSTGKPFQFKQGMDERILTDEKCEVLFKSKYDGDYIFAFDNIADSEIIEKKLKMIRQYTEKAIKFYVLCGFDRDNNWDNKFWQQDIFDMMERIKILQQYHCVPYIMRFNRYLESPYQGIYKTVAAWCNQPSFFKKKSLREFGIESEKYSKTRNKYITDFEKKYPEFGEYMDMKW</sequence>